<dbReference type="Proteomes" id="UP000091956">
    <property type="component" value="Unassembled WGS sequence"/>
</dbReference>
<dbReference type="InterPro" id="IPR000504">
    <property type="entry name" value="RRM_dom"/>
</dbReference>
<dbReference type="PROSITE" id="PS50102">
    <property type="entry name" value="RRM"/>
    <property type="match status" value="2"/>
</dbReference>
<feature type="region of interest" description="Disordered" evidence="3">
    <location>
        <begin position="392"/>
        <end position="416"/>
    </location>
</feature>
<dbReference type="Gene3D" id="3.30.70.330">
    <property type="match status" value="2"/>
</dbReference>
<protein>
    <recommendedName>
        <fullName evidence="4">RRM domain-containing protein</fullName>
    </recommendedName>
</protein>
<dbReference type="STRING" id="342668.A0A1B8G7N7"/>
<feature type="compositionally biased region" description="Basic and acidic residues" evidence="3">
    <location>
        <begin position="474"/>
        <end position="487"/>
    </location>
</feature>
<keyword evidence="1 2" id="KW-0694">RNA-binding</keyword>
<dbReference type="InterPro" id="IPR035979">
    <property type="entry name" value="RBD_domain_sf"/>
</dbReference>
<dbReference type="GO" id="GO:0003723">
    <property type="term" value="F:RNA binding"/>
    <property type="evidence" value="ECO:0007669"/>
    <property type="project" value="UniProtKB-UniRule"/>
</dbReference>
<evidence type="ECO:0000313" key="5">
    <source>
        <dbReference type="EMBL" id="OBT91831.1"/>
    </source>
</evidence>
<evidence type="ECO:0000256" key="3">
    <source>
        <dbReference type="SAM" id="MobiDB-lite"/>
    </source>
</evidence>
<feature type="region of interest" description="Disordered" evidence="3">
    <location>
        <begin position="459"/>
        <end position="487"/>
    </location>
</feature>
<evidence type="ECO:0000256" key="2">
    <source>
        <dbReference type="PROSITE-ProRule" id="PRU00176"/>
    </source>
</evidence>
<dbReference type="AlphaFoldDB" id="A0A1B8G7N7"/>
<proteinExistence type="predicted"/>
<feature type="compositionally biased region" description="Acidic residues" evidence="3">
    <location>
        <begin position="392"/>
        <end position="414"/>
    </location>
</feature>
<dbReference type="Pfam" id="PF00076">
    <property type="entry name" value="RRM_1"/>
    <property type="match status" value="1"/>
</dbReference>
<organism evidence="5 6">
    <name type="scientific">Pseudogymnoascus verrucosus</name>
    <dbReference type="NCBI Taxonomy" id="342668"/>
    <lineage>
        <taxon>Eukaryota</taxon>
        <taxon>Fungi</taxon>
        <taxon>Dikarya</taxon>
        <taxon>Ascomycota</taxon>
        <taxon>Pezizomycotina</taxon>
        <taxon>Leotiomycetes</taxon>
        <taxon>Thelebolales</taxon>
        <taxon>Thelebolaceae</taxon>
        <taxon>Pseudogymnoascus</taxon>
    </lineage>
</organism>
<feature type="compositionally biased region" description="Basic residues" evidence="3">
    <location>
        <begin position="48"/>
        <end position="58"/>
    </location>
</feature>
<feature type="domain" description="RRM" evidence="4">
    <location>
        <begin position="210"/>
        <end position="305"/>
    </location>
</feature>
<evidence type="ECO:0000313" key="6">
    <source>
        <dbReference type="Proteomes" id="UP000091956"/>
    </source>
</evidence>
<dbReference type="RefSeq" id="XP_018125564.1">
    <property type="nucleotide sequence ID" value="XM_018279584.2"/>
</dbReference>
<dbReference type="InterPro" id="IPR012677">
    <property type="entry name" value="Nucleotide-bd_a/b_plait_sf"/>
</dbReference>
<feature type="compositionally biased region" description="Acidic residues" evidence="3">
    <location>
        <begin position="32"/>
        <end position="42"/>
    </location>
</feature>
<evidence type="ECO:0000259" key="4">
    <source>
        <dbReference type="PROSITE" id="PS50102"/>
    </source>
</evidence>
<sequence length="526" mass="58286">MSSTKEVKIKKDKSAKKSKSADKTDVPAAVETSEDVVLEDAPEEVKPKKEKKDKKEKKEKKDKSEKSSKKRKSTTTTGEEEGPIAESTPKKSKRTRSTEDDAAPTKSASPQPEAMEVDTNGNDETEPPAKKRKSAVDGEELEVDVTKPQPPSKKDLRRLKKGKSLSKAKTVSDVKPAPAPKADGEEGADGSGAEDASAPQKPEQEKRSEHGIWVGNLPWSVSKEDLKSFLINQGPMPEEAITRIHMPSPDDKRSANQVESRFTRTQHNKGFAYVDFSTAEHTLAAVALSEELLGGRRVLIKNNKSFEGRPLVAKDAAAKKETKAPSKRIFLGNLRFDTTEESLKEHFERCGPIETCMVATFEDSGKCKGYAWITFADLEASARAVRGFVLEEEENSDVDTSDEEESDLDEDPEDYALAATKPKKKERKVPMKRVYVNMIQRRPVRIEFAEDAQVRYKKRYGAGGTKNPVNADGETEKKEKKEKKEKVVSGVIVPSKKAQNIEYRTEYAPRLTGGIVESKGTKVAFD</sequence>
<accession>A0A1B8G7N7</accession>
<dbReference type="GO" id="GO:0005730">
    <property type="term" value="C:nucleolus"/>
    <property type="evidence" value="ECO:0007669"/>
    <property type="project" value="TreeGrafter"/>
</dbReference>
<gene>
    <name evidence="5" type="ORF">VE01_10178</name>
</gene>
<dbReference type="PANTHER" id="PTHR23236:SF95">
    <property type="entry name" value="NUCLEOLAR PROTEIN 13"/>
    <property type="match status" value="1"/>
</dbReference>
<feature type="compositionally biased region" description="Basic residues" evidence="3">
    <location>
        <begin position="155"/>
        <end position="166"/>
    </location>
</feature>
<evidence type="ECO:0000256" key="1">
    <source>
        <dbReference type="ARBA" id="ARBA00022884"/>
    </source>
</evidence>
<dbReference type="EMBL" id="KV460279">
    <property type="protein sequence ID" value="OBT91831.1"/>
    <property type="molecule type" value="Genomic_DNA"/>
</dbReference>
<reference evidence="5 6" key="1">
    <citation type="submission" date="2016-03" db="EMBL/GenBank/DDBJ databases">
        <title>Comparative genomics of Pseudogymnoascus destructans, the fungus causing white-nose syndrome of bats.</title>
        <authorList>
            <person name="Palmer J.M."/>
            <person name="Drees K.P."/>
            <person name="Foster J.T."/>
            <person name="Lindner D.L."/>
        </authorList>
    </citation>
    <scope>NUCLEOTIDE SEQUENCE [LARGE SCALE GENOMIC DNA]</scope>
    <source>
        <strain evidence="5 6">UAMH 10579</strain>
    </source>
</reference>
<dbReference type="SMART" id="SM00360">
    <property type="entry name" value="RRM"/>
    <property type="match status" value="2"/>
</dbReference>
<feature type="region of interest" description="Disordered" evidence="3">
    <location>
        <begin position="1"/>
        <end position="211"/>
    </location>
</feature>
<dbReference type="OrthoDB" id="1875751at2759"/>
<name>A0A1B8G7N7_9PEZI</name>
<dbReference type="PANTHER" id="PTHR23236">
    <property type="entry name" value="EUKARYOTIC TRANSLATION INITIATION FACTOR 4B/4H"/>
    <property type="match status" value="1"/>
</dbReference>
<dbReference type="GeneID" id="28843564"/>
<keyword evidence="6" id="KW-1185">Reference proteome</keyword>
<feature type="domain" description="RRM" evidence="4">
    <location>
        <begin position="327"/>
        <end position="403"/>
    </location>
</feature>
<dbReference type="SUPFAM" id="SSF54928">
    <property type="entry name" value="RNA-binding domain, RBD"/>
    <property type="match status" value="1"/>
</dbReference>
<reference evidence="6" key="2">
    <citation type="journal article" date="2018" name="Nat. Commun.">
        <title>Extreme sensitivity to ultraviolet light in the fungal pathogen causing white-nose syndrome of bats.</title>
        <authorList>
            <person name="Palmer J.M."/>
            <person name="Drees K.P."/>
            <person name="Foster J.T."/>
            <person name="Lindner D.L."/>
        </authorList>
    </citation>
    <scope>NUCLEOTIDE SEQUENCE [LARGE SCALE GENOMIC DNA]</scope>
    <source>
        <strain evidence="6">UAMH 10579</strain>
    </source>
</reference>